<dbReference type="SUPFAM" id="SSF53850">
    <property type="entry name" value="Periplasmic binding protein-like II"/>
    <property type="match status" value="1"/>
</dbReference>
<keyword evidence="2" id="KW-0805">Transcription regulation</keyword>
<feature type="domain" description="HTH lysR-type" evidence="5">
    <location>
        <begin position="3"/>
        <end position="60"/>
    </location>
</feature>
<evidence type="ECO:0000259" key="5">
    <source>
        <dbReference type="PROSITE" id="PS50931"/>
    </source>
</evidence>
<dbReference type="EMBL" id="BAABAB010000005">
    <property type="protein sequence ID" value="GAA3606423.1"/>
    <property type="molecule type" value="Genomic_DNA"/>
</dbReference>
<dbReference type="Pfam" id="PF00126">
    <property type="entry name" value="HTH_1"/>
    <property type="match status" value="1"/>
</dbReference>
<evidence type="ECO:0000256" key="1">
    <source>
        <dbReference type="ARBA" id="ARBA00009437"/>
    </source>
</evidence>
<dbReference type="PANTHER" id="PTHR30346:SF0">
    <property type="entry name" value="HCA OPERON TRANSCRIPTIONAL ACTIVATOR HCAR"/>
    <property type="match status" value="1"/>
</dbReference>
<evidence type="ECO:0000256" key="3">
    <source>
        <dbReference type="ARBA" id="ARBA00023125"/>
    </source>
</evidence>
<organism evidence="6 7">
    <name type="scientific">Microlunatus ginsengisoli</name>
    <dbReference type="NCBI Taxonomy" id="363863"/>
    <lineage>
        <taxon>Bacteria</taxon>
        <taxon>Bacillati</taxon>
        <taxon>Actinomycetota</taxon>
        <taxon>Actinomycetes</taxon>
        <taxon>Propionibacteriales</taxon>
        <taxon>Propionibacteriaceae</taxon>
        <taxon>Microlunatus</taxon>
    </lineage>
</organism>
<dbReference type="PRINTS" id="PR00039">
    <property type="entry name" value="HTHLYSR"/>
</dbReference>
<reference evidence="7" key="1">
    <citation type="journal article" date="2019" name="Int. J. Syst. Evol. Microbiol.">
        <title>The Global Catalogue of Microorganisms (GCM) 10K type strain sequencing project: providing services to taxonomists for standard genome sequencing and annotation.</title>
        <authorList>
            <consortium name="The Broad Institute Genomics Platform"/>
            <consortium name="The Broad Institute Genome Sequencing Center for Infectious Disease"/>
            <person name="Wu L."/>
            <person name="Ma J."/>
        </authorList>
    </citation>
    <scope>NUCLEOTIDE SEQUENCE [LARGE SCALE GENOMIC DNA]</scope>
    <source>
        <strain evidence="7">JCM 16929</strain>
    </source>
</reference>
<comment type="similarity">
    <text evidence="1">Belongs to the LysR transcriptional regulatory family.</text>
</comment>
<accession>A0ABP6ZDP4</accession>
<dbReference type="InterPro" id="IPR000847">
    <property type="entry name" value="LysR_HTH_N"/>
</dbReference>
<name>A0ABP6ZDP4_9ACTN</name>
<proteinExistence type="inferred from homology"/>
<dbReference type="Pfam" id="PF03466">
    <property type="entry name" value="LysR_substrate"/>
    <property type="match status" value="1"/>
</dbReference>
<dbReference type="RefSeq" id="WP_344801532.1">
    <property type="nucleotide sequence ID" value="NZ_BAABAB010000005.1"/>
</dbReference>
<dbReference type="PROSITE" id="PS50931">
    <property type="entry name" value="HTH_LYSR"/>
    <property type="match status" value="1"/>
</dbReference>
<comment type="caution">
    <text evidence="6">The sequence shown here is derived from an EMBL/GenBank/DDBJ whole genome shotgun (WGS) entry which is preliminary data.</text>
</comment>
<dbReference type="PANTHER" id="PTHR30346">
    <property type="entry name" value="TRANSCRIPTIONAL DUAL REGULATOR HCAR-RELATED"/>
    <property type="match status" value="1"/>
</dbReference>
<evidence type="ECO:0000256" key="4">
    <source>
        <dbReference type="ARBA" id="ARBA00023163"/>
    </source>
</evidence>
<dbReference type="SUPFAM" id="SSF46785">
    <property type="entry name" value="Winged helix' DNA-binding domain"/>
    <property type="match status" value="1"/>
</dbReference>
<keyword evidence="3" id="KW-0238">DNA-binding</keyword>
<dbReference type="Gene3D" id="3.40.190.290">
    <property type="match status" value="1"/>
</dbReference>
<dbReference type="Gene3D" id="1.10.10.10">
    <property type="entry name" value="Winged helix-like DNA-binding domain superfamily/Winged helix DNA-binding domain"/>
    <property type="match status" value="1"/>
</dbReference>
<gene>
    <name evidence="6" type="ORF">GCM10022236_05320</name>
</gene>
<keyword evidence="4" id="KW-0804">Transcription</keyword>
<keyword evidence="7" id="KW-1185">Reference proteome</keyword>
<protein>
    <submittedName>
        <fullName evidence="6">LysR family transcriptional regulator</fullName>
    </submittedName>
</protein>
<dbReference type="InterPro" id="IPR036390">
    <property type="entry name" value="WH_DNA-bd_sf"/>
</dbReference>
<sequence length="303" mass="32702">MDLDLRKLRYFVAVAECGSFRTAAQHLHVAQPALSRQVRALETDLGVSLLTRTGRGVVVTGEGRRVLQEARSLLQSSADLVRRARQAGLPGRTFTVGFRPGIPVTALARRFQQSHPRVALDLVVTSARDQADLLISGRVDAGLVRSPCDADELECLPLFVEPRVVVVATNHPIAALPRISVHELRWLGLLQSVTDVPELTGLPAESGTVRLNRTGNGTFDQRAVERFERVAAGQGALVVPQSVAALYRRPELATVAVDGAGPSEVLIALRKGNNDPLLGDFSRVAVTELQAAHDRNRSCEASL</sequence>
<dbReference type="InterPro" id="IPR036388">
    <property type="entry name" value="WH-like_DNA-bd_sf"/>
</dbReference>
<dbReference type="Proteomes" id="UP001501490">
    <property type="component" value="Unassembled WGS sequence"/>
</dbReference>
<dbReference type="InterPro" id="IPR005119">
    <property type="entry name" value="LysR_subst-bd"/>
</dbReference>
<evidence type="ECO:0000313" key="7">
    <source>
        <dbReference type="Proteomes" id="UP001501490"/>
    </source>
</evidence>
<evidence type="ECO:0000313" key="6">
    <source>
        <dbReference type="EMBL" id="GAA3606423.1"/>
    </source>
</evidence>
<evidence type="ECO:0000256" key="2">
    <source>
        <dbReference type="ARBA" id="ARBA00023015"/>
    </source>
</evidence>